<feature type="compositionally biased region" description="Basic residues" evidence="1">
    <location>
        <begin position="61"/>
        <end position="72"/>
    </location>
</feature>
<evidence type="ECO:0000256" key="1">
    <source>
        <dbReference type="SAM" id="MobiDB-lite"/>
    </source>
</evidence>
<evidence type="ECO:0000313" key="3">
    <source>
        <dbReference type="EMBL" id="QNO44827.1"/>
    </source>
</evidence>
<accession>A0A7G9Y7U4</accession>
<organism evidence="2">
    <name type="scientific">Candidatus Methanogaster sp. ANME-2c ERB4</name>
    <dbReference type="NCBI Taxonomy" id="2759911"/>
    <lineage>
        <taxon>Archaea</taxon>
        <taxon>Methanobacteriati</taxon>
        <taxon>Methanobacteriota</taxon>
        <taxon>Stenosarchaea group</taxon>
        <taxon>Methanomicrobia</taxon>
        <taxon>Methanosarcinales</taxon>
        <taxon>ANME-2 cluster</taxon>
        <taxon>Candidatus Methanogasteraceae</taxon>
        <taxon>Candidatus Methanogaster</taxon>
    </lineage>
</organism>
<gene>
    <name evidence="3" type="ORF">PKNMIGIB_00009</name>
    <name evidence="2" type="ORF">PNOGMPBD_00001</name>
</gene>
<evidence type="ECO:0000313" key="2">
    <source>
        <dbReference type="EMBL" id="QNO44078.1"/>
    </source>
</evidence>
<sequence length="72" mass="7984">MNKNKKTTIEVKGAAIKAHIMQNILTGKVRVTELFKEESKEATASGPLTVQPNPNPPRSLSTRRKTGRVAWK</sequence>
<name>A0A7G9Y7U4_9EURY</name>
<protein>
    <submittedName>
        <fullName evidence="2">Uncharacterized protein</fullName>
    </submittedName>
</protein>
<dbReference type="EMBL" id="MT630904">
    <property type="protein sequence ID" value="QNO44078.1"/>
    <property type="molecule type" value="Genomic_DNA"/>
</dbReference>
<proteinExistence type="predicted"/>
<dbReference type="EMBL" id="MT631020">
    <property type="protein sequence ID" value="QNO44827.1"/>
    <property type="molecule type" value="Genomic_DNA"/>
</dbReference>
<dbReference type="AlphaFoldDB" id="A0A7G9Y7U4"/>
<reference evidence="2" key="1">
    <citation type="submission" date="2020-06" db="EMBL/GenBank/DDBJ databases">
        <title>Unique genomic features of the anaerobic methanotrophic archaea.</title>
        <authorList>
            <person name="Chadwick G.L."/>
            <person name="Skennerton C.T."/>
            <person name="Laso-Perez R."/>
            <person name="Leu A.O."/>
            <person name="Speth D.R."/>
            <person name="Yu H."/>
            <person name="Morgan-Lang C."/>
            <person name="Hatzenpichler R."/>
            <person name="Goudeau D."/>
            <person name="Malmstrom R."/>
            <person name="Brazelton W.J."/>
            <person name="Woyke T."/>
            <person name="Hallam S.J."/>
            <person name="Tyson G.W."/>
            <person name="Wegener G."/>
            <person name="Boetius A."/>
            <person name="Orphan V."/>
        </authorList>
    </citation>
    <scope>NUCLEOTIDE SEQUENCE</scope>
</reference>
<feature type="region of interest" description="Disordered" evidence="1">
    <location>
        <begin position="37"/>
        <end position="72"/>
    </location>
</feature>